<protein>
    <recommendedName>
        <fullName evidence="3">Ribosomal protein S17</fullName>
    </recommendedName>
</protein>
<proteinExistence type="predicted"/>
<comment type="caution">
    <text evidence="1">The sequence shown here is derived from an EMBL/GenBank/DDBJ whole genome shotgun (WGS) entry which is preliminary data.</text>
</comment>
<dbReference type="InterPro" id="IPR039193">
    <property type="entry name" value="Ribosomal_uS17m_metazoa"/>
</dbReference>
<evidence type="ECO:0008006" key="3">
    <source>
        <dbReference type="Google" id="ProtNLM"/>
    </source>
</evidence>
<gene>
    <name evidence="1" type="ORF">AB6A40_004100</name>
</gene>
<dbReference type="PANTHER" id="PTHR24088:SF0">
    <property type="entry name" value="SMALL RIBOSOMAL SUBUNIT PROTEIN US17M"/>
    <property type="match status" value="1"/>
</dbReference>
<evidence type="ECO:0000313" key="2">
    <source>
        <dbReference type="Proteomes" id="UP001608902"/>
    </source>
</evidence>
<keyword evidence="2" id="KW-1185">Reference proteome</keyword>
<evidence type="ECO:0000313" key="1">
    <source>
        <dbReference type="EMBL" id="MFH4977391.1"/>
    </source>
</evidence>
<dbReference type="SUPFAM" id="SSF50249">
    <property type="entry name" value="Nucleic acid-binding proteins"/>
    <property type="match status" value="1"/>
</dbReference>
<name>A0ABD6ECK7_9BILA</name>
<organism evidence="1 2">
    <name type="scientific">Gnathostoma spinigerum</name>
    <dbReference type="NCBI Taxonomy" id="75299"/>
    <lineage>
        <taxon>Eukaryota</taxon>
        <taxon>Metazoa</taxon>
        <taxon>Ecdysozoa</taxon>
        <taxon>Nematoda</taxon>
        <taxon>Chromadorea</taxon>
        <taxon>Rhabditida</taxon>
        <taxon>Spirurina</taxon>
        <taxon>Gnathostomatomorpha</taxon>
        <taxon>Gnathostomatoidea</taxon>
        <taxon>Gnathostomatidae</taxon>
        <taxon>Gnathostoma</taxon>
    </lineage>
</organism>
<dbReference type="EMBL" id="JBGFUD010002271">
    <property type="protein sequence ID" value="MFH4977391.1"/>
    <property type="molecule type" value="Genomic_DNA"/>
</dbReference>
<dbReference type="AlphaFoldDB" id="A0ABD6ECK7"/>
<sequence length="189" mass="22143">MGLISKLFRWPQISSTVRLSMRSLSNVEESQVSTDLLLGRVVQRTYIGVERTPCVQVRCQRSEFNNYLKMYFNKSFDYWALDPTSVAGMGDTILIRKLEKKAQPTSRVEHEVERLIYKYGNIVDPITKKRVLRSGFIDDVEFKRNLVEEILETPSQEENMLFAEKTVVREKRLMERRKSLDESIDCIKP</sequence>
<dbReference type="InterPro" id="IPR012340">
    <property type="entry name" value="NA-bd_OB-fold"/>
</dbReference>
<dbReference type="Gene3D" id="2.40.50.140">
    <property type="entry name" value="Nucleic acid-binding proteins"/>
    <property type="match status" value="1"/>
</dbReference>
<dbReference type="PANTHER" id="PTHR24088">
    <property type="entry name" value="28S RIBOSOMAL PROTEIN S17, MITOCHONDRIAL"/>
    <property type="match status" value="1"/>
</dbReference>
<accession>A0ABD6ECK7</accession>
<reference evidence="1 2" key="1">
    <citation type="submission" date="2024-08" db="EMBL/GenBank/DDBJ databases">
        <title>Gnathostoma spinigerum genome.</title>
        <authorList>
            <person name="Gonzalez-Bertolin B."/>
            <person name="Monzon S."/>
            <person name="Zaballos A."/>
            <person name="Jimenez P."/>
            <person name="Dekumyoy P."/>
            <person name="Varona S."/>
            <person name="Cuesta I."/>
            <person name="Sumanam S."/>
            <person name="Adisakwattana P."/>
            <person name="Gasser R.B."/>
            <person name="Hernandez-Gonzalez A."/>
            <person name="Young N.D."/>
            <person name="Perteguer M.J."/>
        </authorList>
    </citation>
    <scope>NUCLEOTIDE SEQUENCE [LARGE SCALE GENOMIC DNA]</scope>
    <source>
        <strain evidence="1">AL3</strain>
        <tissue evidence="1">Liver</tissue>
    </source>
</reference>
<dbReference type="Proteomes" id="UP001608902">
    <property type="component" value="Unassembled WGS sequence"/>
</dbReference>